<dbReference type="SUPFAM" id="SSF81330">
    <property type="entry name" value="Gated mechanosensitive channel"/>
    <property type="match status" value="1"/>
</dbReference>
<dbReference type="PANTHER" id="PTHR30266">
    <property type="entry name" value="MECHANOSENSITIVE CHANNEL MSCL"/>
    <property type="match status" value="1"/>
</dbReference>
<evidence type="ECO:0000313" key="6">
    <source>
        <dbReference type="EMBL" id="CAG8909137.1"/>
    </source>
</evidence>
<sequence length="217" mass="24136">MRGLDESTDALLRTGQKAQEQVRHAWDGFINFAARDNVLEVALGLIIANAFTKVVTSFVTDMVLPIVSLLPFLNRNMDQKFAVLSKGPNFDQQNGYNTLLQAREDGALVLAYGAFIETAINFLGVSLTLYAVGHLYMLIFHDKIIKPTVRCPYCKQYIAESVNGSIHVCFVLTNCSKALRCRHCSTWQDGREDEPRSDKSSREEPADAESTFVAGIP</sequence>
<comment type="subcellular location">
    <subcellularLocation>
        <location evidence="1">Membrane</location>
        <topology evidence="1">Multi-pass membrane protein</topology>
    </subcellularLocation>
</comment>
<dbReference type="InterPro" id="IPR036019">
    <property type="entry name" value="MscL_channel"/>
</dbReference>
<dbReference type="PANTHER" id="PTHR30266:SF2">
    <property type="entry name" value="LARGE-CONDUCTANCE MECHANOSENSITIVE CHANNEL"/>
    <property type="match status" value="1"/>
</dbReference>
<protein>
    <recommendedName>
        <fullName evidence="8">Ion channel</fullName>
    </recommendedName>
</protein>
<evidence type="ECO:0008006" key="8">
    <source>
        <dbReference type="Google" id="ProtNLM"/>
    </source>
</evidence>
<dbReference type="Gene3D" id="1.10.1200.120">
    <property type="entry name" value="Large-conductance mechanosensitive channel, MscL, domain 1"/>
    <property type="match status" value="1"/>
</dbReference>
<evidence type="ECO:0000256" key="5">
    <source>
        <dbReference type="SAM" id="MobiDB-lite"/>
    </source>
</evidence>
<dbReference type="GO" id="GO:0008381">
    <property type="term" value="F:mechanosensitive monoatomic ion channel activity"/>
    <property type="evidence" value="ECO:0007669"/>
    <property type="project" value="TreeGrafter"/>
</dbReference>
<dbReference type="InterPro" id="IPR037673">
    <property type="entry name" value="MSC/AndL"/>
</dbReference>
<dbReference type="GO" id="GO:0016020">
    <property type="term" value="C:membrane"/>
    <property type="evidence" value="ECO:0007669"/>
    <property type="project" value="UniProtKB-SubCell"/>
</dbReference>
<evidence type="ECO:0000256" key="2">
    <source>
        <dbReference type="ARBA" id="ARBA00022692"/>
    </source>
</evidence>
<dbReference type="FunFam" id="1.10.1200.120:FF:000004">
    <property type="entry name" value="Ion channel, putative"/>
    <property type="match status" value="1"/>
</dbReference>
<keyword evidence="2" id="KW-0812">Transmembrane</keyword>
<dbReference type="EMBL" id="CAJVRC010000898">
    <property type="protein sequence ID" value="CAG8909137.1"/>
    <property type="molecule type" value="Genomic_DNA"/>
</dbReference>
<dbReference type="AlphaFoldDB" id="A0A9W4P950"/>
<dbReference type="Pfam" id="PF01741">
    <property type="entry name" value="MscL"/>
    <property type="match status" value="1"/>
</dbReference>
<keyword evidence="4" id="KW-0472">Membrane</keyword>
<reference evidence="6" key="1">
    <citation type="submission" date="2021-07" db="EMBL/GenBank/DDBJ databases">
        <authorList>
            <person name="Branca A.L. A."/>
        </authorList>
    </citation>
    <scope>NUCLEOTIDE SEQUENCE</scope>
</reference>
<dbReference type="OrthoDB" id="10010920at2759"/>
<evidence type="ECO:0000256" key="3">
    <source>
        <dbReference type="ARBA" id="ARBA00022989"/>
    </source>
</evidence>
<feature type="compositionally biased region" description="Basic and acidic residues" evidence="5">
    <location>
        <begin position="189"/>
        <end position="205"/>
    </location>
</feature>
<dbReference type="Proteomes" id="UP001154252">
    <property type="component" value="Unassembled WGS sequence"/>
</dbReference>
<feature type="region of interest" description="Disordered" evidence="5">
    <location>
        <begin position="188"/>
        <end position="217"/>
    </location>
</feature>
<evidence type="ECO:0000256" key="4">
    <source>
        <dbReference type="ARBA" id="ARBA00023136"/>
    </source>
</evidence>
<evidence type="ECO:0000256" key="1">
    <source>
        <dbReference type="ARBA" id="ARBA00004141"/>
    </source>
</evidence>
<comment type="caution">
    <text evidence="6">The sequence shown here is derived from an EMBL/GenBank/DDBJ whole genome shotgun (WGS) entry which is preliminary data.</text>
</comment>
<gene>
    <name evidence="6" type="ORF">PEGY_LOCUS9926</name>
</gene>
<evidence type="ECO:0000313" key="7">
    <source>
        <dbReference type="Proteomes" id="UP001154252"/>
    </source>
</evidence>
<proteinExistence type="predicted"/>
<name>A0A9W4P950_9EURO</name>
<keyword evidence="3" id="KW-1133">Transmembrane helix</keyword>
<accession>A0A9W4P950</accession>
<keyword evidence="7" id="KW-1185">Reference proteome</keyword>
<organism evidence="6 7">
    <name type="scientific">Penicillium egyptiacum</name>
    <dbReference type="NCBI Taxonomy" id="1303716"/>
    <lineage>
        <taxon>Eukaryota</taxon>
        <taxon>Fungi</taxon>
        <taxon>Dikarya</taxon>
        <taxon>Ascomycota</taxon>
        <taxon>Pezizomycotina</taxon>
        <taxon>Eurotiomycetes</taxon>
        <taxon>Eurotiomycetidae</taxon>
        <taxon>Eurotiales</taxon>
        <taxon>Aspergillaceae</taxon>
        <taxon>Penicillium</taxon>
    </lineage>
</organism>